<evidence type="ECO:0000313" key="3">
    <source>
        <dbReference type="Proteomes" id="UP000053558"/>
    </source>
</evidence>
<sequence>MSISSSPEDYSNFISDRSTWDIISSCLLTLLACVYTAVHPNIPSPDDEQLCVFVRQAGIMTLAMIAPELIVVWAIRQWVSAYWLTEQIRIMQAMDESWTLTHSFFAFMGGFMVYHDGKPYATITPYILLREIANGTIKLPNLTEDEVKDCSKGDWISKGLVLIQVGWFITQLISRTVYHLESSQLEIATFAYSILCLFTYAFWWRKPLNVQCPRRIDWTHPSEPPDDLCEQYVFIRTFAFSRAVGN</sequence>
<name>A0A5M3MWL1_CONPW</name>
<keyword evidence="1" id="KW-1133">Transmembrane helix</keyword>
<dbReference type="PANTHER" id="PTHR35043">
    <property type="entry name" value="TRANSCRIPTION FACTOR DOMAIN-CONTAINING PROTEIN"/>
    <property type="match status" value="1"/>
</dbReference>
<dbReference type="GeneID" id="19207571"/>
<keyword evidence="1" id="KW-0812">Transmembrane</keyword>
<evidence type="ECO:0000313" key="2">
    <source>
        <dbReference type="EMBL" id="EIW83532.1"/>
    </source>
</evidence>
<accession>A0A5M3MWL1</accession>
<evidence type="ECO:0000256" key="1">
    <source>
        <dbReference type="SAM" id="Phobius"/>
    </source>
</evidence>
<protein>
    <submittedName>
        <fullName evidence="2">Uncharacterized protein</fullName>
    </submittedName>
</protein>
<gene>
    <name evidence="2" type="ORF">CONPUDRAFT_53237</name>
</gene>
<organism evidence="2 3">
    <name type="scientific">Coniophora puteana (strain RWD-64-598)</name>
    <name type="common">Brown rot fungus</name>
    <dbReference type="NCBI Taxonomy" id="741705"/>
    <lineage>
        <taxon>Eukaryota</taxon>
        <taxon>Fungi</taxon>
        <taxon>Dikarya</taxon>
        <taxon>Basidiomycota</taxon>
        <taxon>Agaricomycotina</taxon>
        <taxon>Agaricomycetes</taxon>
        <taxon>Agaricomycetidae</taxon>
        <taxon>Boletales</taxon>
        <taxon>Coniophorineae</taxon>
        <taxon>Coniophoraceae</taxon>
        <taxon>Coniophora</taxon>
    </lineage>
</organism>
<dbReference type="AlphaFoldDB" id="A0A5M3MWL1"/>
<dbReference type="KEGG" id="cput:CONPUDRAFT_53237"/>
<keyword evidence="3" id="KW-1185">Reference proteome</keyword>
<dbReference type="PANTHER" id="PTHR35043:SF7">
    <property type="entry name" value="TRANSCRIPTION FACTOR DOMAIN-CONTAINING PROTEIN"/>
    <property type="match status" value="1"/>
</dbReference>
<feature type="transmembrane region" description="Helical" evidence="1">
    <location>
        <begin position="20"/>
        <end position="38"/>
    </location>
</feature>
<feature type="transmembrane region" description="Helical" evidence="1">
    <location>
        <begin position="185"/>
        <end position="204"/>
    </location>
</feature>
<keyword evidence="1" id="KW-0472">Membrane</keyword>
<proteinExistence type="predicted"/>
<dbReference type="Proteomes" id="UP000053558">
    <property type="component" value="Unassembled WGS sequence"/>
</dbReference>
<reference evidence="3" key="1">
    <citation type="journal article" date="2012" name="Science">
        <title>The Paleozoic origin of enzymatic lignin decomposition reconstructed from 31 fungal genomes.</title>
        <authorList>
            <person name="Floudas D."/>
            <person name="Binder M."/>
            <person name="Riley R."/>
            <person name="Barry K."/>
            <person name="Blanchette R.A."/>
            <person name="Henrissat B."/>
            <person name="Martinez A.T."/>
            <person name="Otillar R."/>
            <person name="Spatafora J.W."/>
            <person name="Yadav J.S."/>
            <person name="Aerts A."/>
            <person name="Benoit I."/>
            <person name="Boyd A."/>
            <person name="Carlson A."/>
            <person name="Copeland A."/>
            <person name="Coutinho P.M."/>
            <person name="de Vries R.P."/>
            <person name="Ferreira P."/>
            <person name="Findley K."/>
            <person name="Foster B."/>
            <person name="Gaskell J."/>
            <person name="Glotzer D."/>
            <person name="Gorecki P."/>
            <person name="Heitman J."/>
            <person name="Hesse C."/>
            <person name="Hori C."/>
            <person name="Igarashi K."/>
            <person name="Jurgens J.A."/>
            <person name="Kallen N."/>
            <person name="Kersten P."/>
            <person name="Kohler A."/>
            <person name="Kuees U."/>
            <person name="Kumar T.K.A."/>
            <person name="Kuo A."/>
            <person name="LaButti K."/>
            <person name="Larrondo L.F."/>
            <person name="Lindquist E."/>
            <person name="Ling A."/>
            <person name="Lombard V."/>
            <person name="Lucas S."/>
            <person name="Lundell T."/>
            <person name="Martin R."/>
            <person name="McLaughlin D.J."/>
            <person name="Morgenstern I."/>
            <person name="Morin E."/>
            <person name="Murat C."/>
            <person name="Nagy L.G."/>
            <person name="Nolan M."/>
            <person name="Ohm R.A."/>
            <person name="Patyshakuliyeva A."/>
            <person name="Rokas A."/>
            <person name="Ruiz-Duenas F.J."/>
            <person name="Sabat G."/>
            <person name="Salamov A."/>
            <person name="Samejima M."/>
            <person name="Schmutz J."/>
            <person name="Slot J.C."/>
            <person name="St John F."/>
            <person name="Stenlid J."/>
            <person name="Sun H."/>
            <person name="Sun S."/>
            <person name="Syed K."/>
            <person name="Tsang A."/>
            <person name="Wiebenga A."/>
            <person name="Young D."/>
            <person name="Pisabarro A."/>
            <person name="Eastwood D.C."/>
            <person name="Martin F."/>
            <person name="Cullen D."/>
            <person name="Grigoriev I.V."/>
            <person name="Hibbett D.S."/>
        </authorList>
    </citation>
    <scope>NUCLEOTIDE SEQUENCE [LARGE SCALE GENOMIC DNA]</scope>
    <source>
        <strain evidence="3">RWD-64-598 SS2</strain>
    </source>
</reference>
<dbReference type="OMA" id="DEWNANF"/>
<feature type="transmembrane region" description="Helical" evidence="1">
    <location>
        <begin position="97"/>
        <end position="115"/>
    </location>
</feature>
<feature type="transmembrane region" description="Helical" evidence="1">
    <location>
        <begin position="58"/>
        <end position="76"/>
    </location>
</feature>
<dbReference type="OrthoDB" id="9451547at2759"/>
<comment type="caution">
    <text evidence="2">The sequence shown here is derived from an EMBL/GenBank/DDBJ whole genome shotgun (WGS) entry which is preliminary data.</text>
</comment>
<dbReference type="RefSeq" id="XP_007766400.1">
    <property type="nucleotide sequence ID" value="XM_007768210.1"/>
</dbReference>
<dbReference type="EMBL" id="JH711576">
    <property type="protein sequence ID" value="EIW83532.1"/>
    <property type="molecule type" value="Genomic_DNA"/>
</dbReference>